<sequence length="93" mass="10668">MMLSSLEISDNTPMTLNRYQTLQDQSLKQERKLAIQRPLISNFAYIKSPIPHDNISGSLIKSKTPLNQQYKVSKNANNNIKNNSMRDKRSKSC</sequence>
<dbReference type="OrthoDB" id="10114135at2759"/>
<dbReference type="Proteomes" id="UP000663823">
    <property type="component" value="Unassembled WGS sequence"/>
</dbReference>
<proteinExistence type="predicted"/>
<evidence type="ECO:0000256" key="1">
    <source>
        <dbReference type="SAM" id="MobiDB-lite"/>
    </source>
</evidence>
<dbReference type="AlphaFoldDB" id="A0A814G8Q4"/>
<feature type="compositionally biased region" description="Polar residues" evidence="1">
    <location>
        <begin position="56"/>
        <end position="72"/>
    </location>
</feature>
<comment type="caution">
    <text evidence="2">The sequence shown here is derived from an EMBL/GenBank/DDBJ whole genome shotgun (WGS) entry which is preliminary data.</text>
</comment>
<dbReference type="EMBL" id="CAJNOO010000609">
    <property type="protein sequence ID" value="CAF0991544.1"/>
    <property type="molecule type" value="Genomic_DNA"/>
</dbReference>
<accession>A0A814G8Q4</accession>
<reference evidence="2" key="1">
    <citation type="submission" date="2021-02" db="EMBL/GenBank/DDBJ databases">
        <authorList>
            <person name="Nowell W R."/>
        </authorList>
    </citation>
    <scope>NUCLEOTIDE SEQUENCE</scope>
</reference>
<dbReference type="Proteomes" id="UP000663882">
    <property type="component" value="Unassembled WGS sequence"/>
</dbReference>
<evidence type="ECO:0000313" key="4">
    <source>
        <dbReference type="Proteomes" id="UP000663882"/>
    </source>
</evidence>
<protein>
    <submittedName>
        <fullName evidence="2">Uncharacterized protein</fullName>
    </submittedName>
</protein>
<feature type="compositionally biased region" description="Low complexity" evidence="1">
    <location>
        <begin position="74"/>
        <end position="83"/>
    </location>
</feature>
<gene>
    <name evidence="3" type="ORF">OTI717_LOCUS19483</name>
    <name evidence="2" type="ORF">RFH988_LOCUS13684</name>
</gene>
<feature type="region of interest" description="Disordered" evidence="1">
    <location>
        <begin position="56"/>
        <end position="93"/>
    </location>
</feature>
<organism evidence="2 4">
    <name type="scientific">Rotaria sordida</name>
    <dbReference type="NCBI Taxonomy" id="392033"/>
    <lineage>
        <taxon>Eukaryota</taxon>
        <taxon>Metazoa</taxon>
        <taxon>Spiralia</taxon>
        <taxon>Gnathifera</taxon>
        <taxon>Rotifera</taxon>
        <taxon>Eurotatoria</taxon>
        <taxon>Bdelloidea</taxon>
        <taxon>Philodinida</taxon>
        <taxon>Philodinidae</taxon>
        <taxon>Rotaria</taxon>
    </lineage>
</organism>
<evidence type="ECO:0000313" key="2">
    <source>
        <dbReference type="EMBL" id="CAF0991544.1"/>
    </source>
</evidence>
<dbReference type="EMBL" id="CAJOAX010002847">
    <property type="protein sequence ID" value="CAF3822304.1"/>
    <property type="molecule type" value="Genomic_DNA"/>
</dbReference>
<evidence type="ECO:0000313" key="3">
    <source>
        <dbReference type="EMBL" id="CAF3822304.1"/>
    </source>
</evidence>
<name>A0A814G8Q4_9BILA</name>